<name>A0A383AWZ6_9ZZZZ</name>
<feature type="non-terminal residue" evidence="1">
    <location>
        <position position="40"/>
    </location>
</feature>
<dbReference type="AlphaFoldDB" id="A0A383AWZ6"/>
<sequence length="40" mass="4598">MVAGTLPRIEAYMPTLHTLNFVNIFSPIHERLDAFVRDDP</sequence>
<dbReference type="EMBL" id="UINC01195506">
    <property type="protein sequence ID" value="SVE12103.1"/>
    <property type="molecule type" value="Genomic_DNA"/>
</dbReference>
<organism evidence="1">
    <name type="scientific">marine metagenome</name>
    <dbReference type="NCBI Taxonomy" id="408172"/>
    <lineage>
        <taxon>unclassified sequences</taxon>
        <taxon>metagenomes</taxon>
        <taxon>ecological metagenomes</taxon>
    </lineage>
</organism>
<protein>
    <submittedName>
        <fullName evidence="1">Uncharacterized protein</fullName>
    </submittedName>
</protein>
<gene>
    <name evidence="1" type="ORF">METZ01_LOCUS464957</name>
</gene>
<reference evidence="1" key="1">
    <citation type="submission" date="2018-05" db="EMBL/GenBank/DDBJ databases">
        <authorList>
            <person name="Lanie J.A."/>
            <person name="Ng W.-L."/>
            <person name="Kazmierczak K.M."/>
            <person name="Andrzejewski T.M."/>
            <person name="Davidsen T.M."/>
            <person name="Wayne K.J."/>
            <person name="Tettelin H."/>
            <person name="Glass J.I."/>
            <person name="Rusch D."/>
            <person name="Podicherti R."/>
            <person name="Tsui H.-C.T."/>
            <person name="Winkler M.E."/>
        </authorList>
    </citation>
    <scope>NUCLEOTIDE SEQUENCE</scope>
</reference>
<accession>A0A383AWZ6</accession>
<evidence type="ECO:0000313" key="1">
    <source>
        <dbReference type="EMBL" id="SVE12103.1"/>
    </source>
</evidence>
<proteinExistence type="predicted"/>